<dbReference type="PROSITE" id="PS00141">
    <property type="entry name" value="ASP_PROTEASE"/>
    <property type="match status" value="1"/>
</dbReference>
<dbReference type="EMBL" id="JASNVP010000002">
    <property type="protein sequence ID" value="MDK4325305.1"/>
    <property type="molecule type" value="Genomic_DNA"/>
</dbReference>
<reference evidence="1" key="1">
    <citation type="submission" date="2023-05" db="EMBL/GenBank/DDBJ databases">
        <title>Metabolic capabilities are highly conserved among human nasal-associated Corynebacterium species in pangenomic analyses.</title>
        <authorList>
            <person name="Tran T.H."/>
            <person name="Roberts A.Q."/>
            <person name="Escapa I.F."/>
            <person name="Gao W."/>
            <person name="Conlan S."/>
            <person name="Kong H."/>
            <person name="Segre J.A."/>
            <person name="Kelly M.S."/>
            <person name="Lemon K.P."/>
        </authorList>
    </citation>
    <scope>NUCLEOTIDE SEQUENCE</scope>
    <source>
        <strain evidence="1">KPL2654</strain>
    </source>
</reference>
<organism evidence="1 2">
    <name type="scientific">Corynebacterium propinquum</name>
    <dbReference type="NCBI Taxonomy" id="43769"/>
    <lineage>
        <taxon>Bacteria</taxon>
        <taxon>Bacillati</taxon>
        <taxon>Actinomycetota</taxon>
        <taxon>Actinomycetes</taxon>
        <taxon>Mycobacteriales</taxon>
        <taxon>Corynebacteriaceae</taxon>
        <taxon>Corynebacterium</taxon>
    </lineage>
</organism>
<sequence length="278" mass="29660">MEYFCQLCVVPTSPALVAELAPADPASAEIREHIRGLLTDLIEKDTAGENTAGENAVSEIVLVGSQDPQWRTAHRGSFRAWGAPQVQLADGYFLAELVLRYLCVEWEHLISASYPSLVELLTSHRLTPETVVLLGIDGSAGLGPRAPLAELPAAPAADRWARALLDSGSAKTSASASVVDHDADAYYARDGEAEPAGRLSEKFLAFTEPPSSQQLQGAGIREPALWLELASLHAAGALTQMKLRHADISHGVARYIATGQIIGRTGKKGDEVCTDSLE</sequence>
<dbReference type="Proteomes" id="UP001226160">
    <property type="component" value="Unassembled WGS sequence"/>
</dbReference>
<evidence type="ECO:0000313" key="1">
    <source>
        <dbReference type="EMBL" id="MDK4325305.1"/>
    </source>
</evidence>
<evidence type="ECO:0000313" key="2">
    <source>
        <dbReference type="Proteomes" id="UP001226160"/>
    </source>
</evidence>
<name>A0AAP4BRZ6_9CORY</name>
<comment type="caution">
    <text evidence="1">The sequence shown here is derived from an EMBL/GenBank/DDBJ whole genome shotgun (WGS) entry which is preliminary data.</text>
</comment>
<dbReference type="RefSeq" id="WP_201810693.1">
    <property type="nucleotide sequence ID" value="NZ_CP068160.1"/>
</dbReference>
<dbReference type="GO" id="GO:0004190">
    <property type="term" value="F:aspartic-type endopeptidase activity"/>
    <property type="evidence" value="ECO:0007669"/>
    <property type="project" value="InterPro"/>
</dbReference>
<protein>
    <submittedName>
        <fullName evidence="1">Uncharacterized protein</fullName>
    </submittedName>
</protein>
<proteinExistence type="predicted"/>
<dbReference type="InterPro" id="IPR001969">
    <property type="entry name" value="Aspartic_peptidase_AS"/>
</dbReference>
<dbReference type="GO" id="GO:0006508">
    <property type="term" value="P:proteolysis"/>
    <property type="evidence" value="ECO:0007669"/>
    <property type="project" value="InterPro"/>
</dbReference>
<gene>
    <name evidence="1" type="ORF">QPX54_02065</name>
</gene>
<dbReference type="AlphaFoldDB" id="A0AAP4BRZ6"/>
<accession>A0AAP4BRZ6</accession>